<reference evidence="9 12" key="3">
    <citation type="submission" date="2019-01" db="EMBL/GenBank/DDBJ databases">
        <title>The Pseudomonas aeruginosa pan-genome provides new insights on its population structure, horizontal gene transfer and pathogenicity.</title>
        <authorList>
            <person name="Freschi L."/>
            <person name="Vincent A.T."/>
            <person name="Jeukens J."/>
            <person name="Emond-Rheault J.-G."/>
            <person name="Kukavica-Ibrulj I."/>
            <person name="Dupont M.-J."/>
            <person name="Charette S.J."/>
            <person name="Boyle B."/>
            <person name="Levesque R.C."/>
        </authorList>
    </citation>
    <scope>NUCLEOTIDE SEQUENCE [LARGE SCALE GENOMIC DNA]</scope>
    <source>
        <strain evidence="9 12">PA-W36</strain>
    </source>
</reference>
<feature type="transmembrane region" description="Helical" evidence="5">
    <location>
        <begin position="160"/>
        <end position="183"/>
    </location>
</feature>
<evidence type="ECO:0000256" key="4">
    <source>
        <dbReference type="ARBA" id="ARBA00023136"/>
    </source>
</evidence>
<evidence type="ECO:0000313" key="9">
    <source>
        <dbReference type="EMBL" id="RPM14190.1"/>
    </source>
</evidence>
<comment type="subcellular location">
    <subcellularLocation>
        <location evidence="1">Membrane</location>
        <topology evidence="1">Multi-pass membrane protein</topology>
    </subcellularLocation>
</comment>
<gene>
    <name evidence="8" type="ORF">CAZ10_28175</name>
    <name evidence="7" type="ORF">GUL26_31175</name>
    <name evidence="9" type="ORF">IPC1295_16370</name>
    <name evidence="10" type="ORF">L4V69_19070</name>
</gene>
<dbReference type="EMBL" id="CP136986">
    <property type="protein sequence ID" value="WOS81186.1"/>
    <property type="molecule type" value="Genomic_DNA"/>
</dbReference>
<accession>A0A1S1C7C8</accession>
<feature type="transmembrane region" description="Helical" evidence="5">
    <location>
        <begin position="6"/>
        <end position="22"/>
    </location>
</feature>
<evidence type="ECO:0000256" key="5">
    <source>
        <dbReference type="SAM" id="Phobius"/>
    </source>
</evidence>
<evidence type="ECO:0000313" key="13">
    <source>
        <dbReference type="Proteomes" id="UP000644192"/>
    </source>
</evidence>
<dbReference type="AlphaFoldDB" id="A0A071L7E5"/>
<protein>
    <submittedName>
        <fullName evidence="7">Biofilm formation protein PslJ</fullName>
    </submittedName>
</protein>
<feature type="transmembrane region" description="Helical" evidence="5">
    <location>
        <begin position="106"/>
        <end position="123"/>
    </location>
</feature>
<dbReference type="GO" id="GO:0016020">
    <property type="term" value="C:membrane"/>
    <property type="evidence" value="ECO:0007669"/>
    <property type="project" value="UniProtKB-SubCell"/>
</dbReference>
<evidence type="ECO:0000256" key="1">
    <source>
        <dbReference type="ARBA" id="ARBA00004141"/>
    </source>
</evidence>
<evidence type="ECO:0000313" key="8">
    <source>
        <dbReference type="EMBL" id="OTI56984.1"/>
    </source>
</evidence>
<reference evidence="8 11" key="1">
    <citation type="submission" date="2017-05" db="EMBL/GenBank/DDBJ databases">
        <authorList>
            <person name="Song R."/>
            <person name="Chenine A.L."/>
            <person name="Ruprecht R.M."/>
        </authorList>
    </citation>
    <scope>NUCLEOTIDE SEQUENCE [LARGE SCALE GENOMIC DNA]</scope>
    <source>
        <strain evidence="8 11">S567_C10_BS</strain>
    </source>
</reference>
<dbReference type="EMBL" id="NSNE01000009">
    <property type="protein sequence ID" value="RPM14190.1"/>
    <property type="molecule type" value="Genomic_DNA"/>
</dbReference>
<feature type="transmembrane region" description="Helical" evidence="5">
    <location>
        <begin position="220"/>
        <end position="242"/>
    </location>
</feature>
<evidence type="ECO:0000313" key="7">
    <source>
        <dbReference type="EMBL" id="MZZ16731.1"/>
    </source>
</evidence>
<dbReference type="Pfam" id="PF04932">
    <property type="entry name" value="Wzy_C"/>
    <property type="match status" value="1"/>
</dbReference>
<evidence type="ECO:0000256" key="2">
    <source>
        <dbReference type="ARBA" id="ARBA00022692"/>
    </source>
</evidence>
<keyword evidence="3 5" id="KW-1133">Transmembrane helix</keyword>
<feature type="transmembrane region" description="Helical" evidence="5">
    <location>
        <begin position="406"/>
        <end position="424"/>
    </location>
</feature>
<dbReference type="Proteomes" id="UP000194857">
    <property type="component" value="Unassembled WGS sequence"/>
</dbReference>
<dbReference type="Proteomes" id="UP001297540">
    <property type="component" value="Chromosome"/>
</dbReference>
<feature type="transmembrane region" description="Helical" evidence="5">
    <location>
        <begin position="254"/>
        <end position="280"/>
    </location>
</feature>
<dbReference type="EMBL" id="WXZT01000033">
    <property type="protein sequence ID" value="MZZ16731.1"/>
    <property type="molecule type" value="Genomic_DNA"/>
</dbReference>
<dbReference type="PANTHER" id="PTHR37422">
    <property type="entry name" value="TEICHURONIC ACID BIOSYNTHESIS PROTEIN TUAE"/>
    <property type="match status" value="1"/>
</dbReference>
<dbReference type="EMBL" id="NFFZ01000019">
    <property type="protein sequence ID" value="OTI56984.1"/>
    <property type="molecule type" value="Genomic_DNA"/>
</dbReference>
<feature type="transmembrane region" description="Helical" evidence="5">
    <location>
        <begin position="29"/>
        <end position="54"/>
    </location>
</feature>
<evidence type="ECO:0000313" key="12">
    <source>
        <dbReference type="Proteomes" id="UP000284767"/>
    </source>
</evidence>
<evidence type="ECO:0000313" key="10">
    <source>
        <dbReference type="EMBL" id="WOS81186.1"/>
    </source>
</evidence>
<feature type="domain" description="O-antigen ligase-related" evidence="6">
    <location>
        <begin position="254"/>
        <end position="382"/>
    </location>
</feature>
<dbReference type="InterPro" id="IPR051533">
    <property type="entry name" value="WaaL-like"/>
</dbReference>
<dbReference type="OMA" id="AFCFGMT"/>
<reference evidence="9 12" key="2">
    <citation type="submission" date="2017-08" db="EMBL/GenBank/DDBJ databases">
        <authorList>
            <person name="Feschi L."/>
            <person name="Jeukens J."/>
            <person name="Emond-Rheault J.-G."/>
            <person name="Kukavica-Ibrulj I."/>
            <person name="Boyle B."/>
            <person name="Levesque R.C."/>
        </authorList>
    </citation>
    <scope>NUCLEOTIDE SEQUENCE [LARGE SCALE GENOMIC DNA]</scope>
    <source>
        <strain evidence="9 12">PA-W36</strain>
    </source>
</reference>
<feature type="transmembrane region" description="Helical" evidence="5">
    <location>
        <begin position="430"/>
        <end position="447"/>
    </location>
</feature>
<feature type="transmembrane region" description="Helical" evidence="5">
    <location>
        <begin position="74"/>
        <end position="94"/>
    </location>
</feature>
<reference evidence="10" key="5">
    <citation type="submission" date="2023-06" db="EMBL/GenBank/DDBJ databases">
        <authorList>
            <consortium name="Clinical and Environmental Microbiology Branch: Whole genome sequencing antimicrobial resistance pathogens in the healthcare setting"/>
        </authorList>
    </citation>
    <scope>NUCLEOTIDE SEQUENCE</scope>
    <source>
        <strain evidence="10">2021CK-01020</strain>
    </source>
</reference>
<dbReference type="Proteomes" id="UP000644192">
    <property type="component" value="Unassembled WGS sequence"/>
</dbReference>
<organism evidence="7 13">
    <name type="scientific">Pseudomonas aeruginosa</name>
    <dbReference type="NCBI Taxonomy" id="287"/>
    <lineage>
        <taxon>Bacteria</taxon>
        <taxon>Pseudomonadati</taxon>
        <taxon>Pseudomonadota</taxon>
        <taxon>Gammaproteobacteria</taxon>
        <taxon>Pseudomonadales</taxon>
        <taxon>Pseudomonadaceae</taxon>
        <taxon>Pseudomonas</taxon>
    </lineage>
</organism>
<keyword evidence="2 5" id="KW-0812">Transmembrane</keyword>
<feature type="transmembrane region" description="Helical" evidence="5">
    <location>
        <begin position="135"/>
        <end position="153"/>
    </location>
</feature>
<dbReference type="Proteomes" id="UP000284767">
    <property type="component" value="Unassembled WGS sequence"/>
</dbReference>
<dbReference type="KEGG" id="paeb:NCGM1900_4291"/>
<dbReference type="eggNOG" id="COG3307">
    <property type="taxonomic scope" value="Bacteria"/>
</dbReference>
<keyword evidence="4 5" id="KW-0472">Membrane</keyword>
<dbReference type="PANTHER" id="PTHR37422:SF23">
    <property type="entry name" value="TEICHURONIC ACID BIOSYNTHESIS PROTEIN TUAE"/>
    <property type="match status" value="1"/>
</dbReference>
<evidence type="ECO:0000256" key="3">
    <source>
        <dbReference type="ARBA" id="ARBA00022989"/>
    </source>
</evidence>
<evidence type="ECO:0000259" key="6">
    <source>
        <dbReference type="Pfam" id="PF04932"/>
    </source>
</evidence>
<accession>A0A071L7E5</accession>
<dbReference type="InterPro" id="IPR007016">
    <property type="entry name" value="O-antigen_ligase-rel_domated"/>
</dbReference>
<reference evidence="10" key="6">
    <citation type="submission" date="2023-10" db="EMBL/GenBank/DDBJ databases">
        <title>Pathogen: clinical or host-associated sample.</title>
        <authorList>
            <person name="Hergert J."/>
            <person name="Casey R."/>
            <person name="Wagner J."/>
            <person name="Young E.L."/>
            <person name="Oakeson K.F."/>
        </authorList>
    </citation>
    <scope>NUCLEOTIDE SEQUENCE</scope>
    <source>
        <strain evidence="10">2021CK-01020</strain>
    </source>
</reference>
<name>A0A071L7E5_PSEAI</name>
<proteinExistence type="predicted"/>
<feature type="transmembrane region" description="Helical" evidence="5">
    <location>
        <begin position="365"/>
        <end position="386"/>
    </location>
</feature>
<dbReference type="RefSeq" id="WP_003089234.1">
    <property type="nucleotide sequence ID" value="NZ_AP014622.1"/>
</dbReference>
<sequence length="478" mass="52496">MSLGNLVAVVFGLAFGGALLMLSPAKAGAAMVGLAAAVTILRFPFWGLLLFALVATFMPYSTVNVGIRSTVSEAILALTWGAVLWHIFLSRLPPAPALRYRSTERMLLWLMLFTVLPFVVGQVSIKAEASGLSNWLRWLLNLSIVFLAGRLLVERKNRETLVIALLLGTLAMLLMSIAVFIRYRSASGMAPILAMFNYANLDTLKFGLEALSSRMGSPWMHPNATGGIMALLLPLAFCYGVANQGWRRGLGLAVAVLGAAAILLASSRGAMLSLAVVLFWMSLRKVPYTGRLLLLGVGLVVVLVLSYPPLQERLATIFSPQNASTEVRFDEYRMFPKAVARYPLGIGFKVDPPVPGTDLLGISNLWLNFMYKVGLGGMLLFIAVTWRWWREARPEKGPIRLTRDNAIWLGSTGGILAALVSGLFDHYFSFAVVMIGLFWLLVGINLLEARRLFPERQPQPRAVGYRKLKRQLERGAEA</sequence>
<evidence type="ECO:0000313" key="11">
    <source>
        <dbReference type="Proteomes" id="UP000194857"/>
    </source>
</evidence>
<reference evidence="7" key="4">
    <citation type="submission" date="2020-01" db="EMBL/GenBank/DDBJ databases">
        <title>Bacteria Cultured from War Wounds Associated with the Conflict in Eastern Ukraine.</title>
        <authorList>
            <person name="Snesrud E."/>
            <person name="Galac M.R."/>
            <person name="Mc Gann P."/>
            <person name="Valentine K."/>
            <person name="Viacheslav K."/>
        </authorList>
    </citation>
    <scope>NUCLEOTIDE SEQUENCE</scope>
    <source>
        <strain evidence="7">VNMU148</strain>
    </source>
</reference>